<reference evidence="1 2" key="1">
    <citation type="submission" date="2016-08" db="EMBL/GenBank/DDBJ databases">
        <title>Complete genome sequence of Streptomyces agglomeratus strain 6-3-2, a novel anti-MRSA actinomycete isolated from Wuli of Tebit, China.</title>
        <authorList>
            <person name="Chen X."/>
        </authorList>
    </citation>
    <scope>NUCLEOTIDE SEQUENCE [LARGE SCALE GENOMIC DNA]</scope>
    <source>
        <strain evidence="1 2">6-3-2</strain>
    </source>
</reference>
<proteinExistence type="predicted"/>
<sequence>MNGSQDSKPQYRVEPCPTQKPYTTLGGQTAVPLWVQKNGQFFADVTLLMSEPLSNELIQLVNELLAGTGVGERIAQHATEHPAEPYRAKEHG</sequence>
<dbReference type="AlphaFoldDB" id="A0A1E5P411"/>
<name>A0A1E5P411_9ACTN</name>
<comment type="caution">
    <text evidence="1">The sequence shown here is derived from an EMBL/GenBank/DDBJ whole genome shotgun (WGS) entry which is preliminary data.</text>
</comment>
<accession>A0A1E5P411</accession>
<dbReference type="RefSeq" id="WP_069934992.1">
    <property type="nucleotide sequence ID" value="NZ_MEHJ01000001.1"/>
</dbReference>
<dbReference type="EMBL" id="MEHJ01000001">
    <property type="protein sequence ID" value="OEJ24265.1"/>
    <property type="molecule type" value="Genomic_DNA"/>
</dbReference>
<dbReference type="Proteomes" id="UP000095759">
    <property type="component" value="Unassembled WGS sequence"/>
</dbReference>
<protein>
    <submittedName>
        <fullName evidence="1">Uncharacterized protein</fullName>
    </submittedName>
</protein>
<keyword evidence="2" id="KW-1185">Reference proteome</keyword>
<evidence type="ECO:0000313" key="1">
    <source>
        <dbReference type="EMBL" id="OEJ24265.1"/>
    </source>
</evidence>
<organism evidence="1 2">
    <name type="scientific">Streptomyces agglomeratus</name>
    <dbReference type="NCBI Taxonomy" id="285458"/>
    <lineage>
        <taxon>Bacteria</taxon>
        <taxon>Bacillati</taxon>
        <taxon>Actinomycetota</taxon>
        <taxon>Actinomycetes</taxon>
        <taxon>Kitasatosporales</taxon>
        <taxon>Streptomycetaceae</taxon>
        <taxon>Streptomyces</taxon>
    </lineage>
</organism>
<gene>
    <name evidence="1" type="ORF">AS594_06980</name>
</gene>
<evidence type="ECO:0000313" key="2">
    <source>
        <dbReference type="Proteomes" id="UP000095759"/>
    </source>
</evidence>